<dbReference type="PROSITE" id="PS50109">
    <property type="entry name" value="HIS_KIN"/>
    <property type="match status" value="1"/>
</dbReference>
<feature type="transmembrane region" description="Helical" evidence="8">
    <location>
        <begin position="120"/>
        <end position="139"/>
    </location>
</feature>
<keyword evidence="11" id="KW-1185">Reference proteome</keyword>
<dbReference type="InterPro" id="IPR005467">
    <property type="entry name" value="His_kinase_dom"/>
</dbReference>
<dbReference type="Gene3D" id="1.10.287.130">
    <property type="match status" value="1"/>
</dbReference>
<dbReference type="SUPFAM" id="SSF55874">
    <property type="entry name" value="ATPase domain of HSP90 chaperone/DNA topoisomerase II/histidine kinase"/>
    <property type="match status" value="1"/>
</dbReference>
<dbReference type="Pfam" id="PF02518">
    <property type="entry name" value="HATPase_c"/>
    <property type="match status" value="1"/>
</dbReference>
<dbReference type="SUPFAM" id="SSF47384">
    <property type="entry name" value="Homodimeric domain of signal transducing histidine kinase"/>
    <property type="match status" value="1"/>
</dbReference>
<dbReference type="CDD" id="cd00075">
    <property type="entry name" value="HATPase"/>
    <property type="match status" value="1"/>
</dbReference>
<proteinExistence type="predicted"/>
<dbReference type="Pfam" id="PF00512">
    <property type="entry name" value="HisKA"/>
    <property type="match status" value="1"/>
</dbReference>
<dbReference type="Gene3D" id="6.10.340.10">
    <property type="match status" value="1"/>
</dbReference>
<dbReference type="AlphaFoldDB" id="A0A4V5MNA2"/>
<dbReference type="Proteomes" id="UP000306808">
    <property type="component" value="Unassembled WGS sequence"/>
</dbReference>
<dbReference type="EC" id="2.7.13.3" evidence="2"/>
<evidence type="ECO:0000256" key="2">
    <source>
        <dbReference type="ARBA" id="ARBA00012438"/>
    </source>
</evidence>
<reference evidence="10 11" key="1">
    <citation type="submission" date="2019-04" db="EMBL/GenBank/DDBJ databases">
        <title>Sphingobacterium olei sp. nov., isolated from oil-contaminated soil.</title>
        <authorList>
            <person name="Liu B."/>
        </authorList>
    </citation>
    <scope>NUCLEOTIDE SEQUENCE [LARGE SCALE GENOMIC DNA]</scope>
    <source>
        <strain evidence="10 11">HAL-9</strain>
    </source>
</reference>
<keyword evidence="8" id="KW-0472">Membrane</keyword>
<dbReference type="CDD" id="cd00082">
    <property type="entry name" value="HisKA"/>
    <property type="match status" value="1"/>
</dbReference>
<dbReference type="InterPro" id="IPR050428">
    <property type="entry name" value="TCS_sensor_his_kinase"/>
</dbReference>
<evidence type="ECO:0000313" key="10">
    <source>
        <dbReference type="EMBL" id="TJZ60808.1"/>
    </source>
</evidence>
<dbReference type="EMBL" id="SUME01000004">
    <property type="protein sequence ID" value="TJZ60808.1"/>
    <property type="molecule type" value="Genomic_DNA"/>
</dbReference>
<evidence type="ECO:0000256" key="7">
    <source>
        <dbReference type="ARBA" id="ARBA00022989"/>
    </source>
</evidence>
<comment type="caution">
    <text evidence="10">The sequence shown here is derived from an EMBL/GenBank/DDBJ whole genome shotgun (WGS) entry which is preliminary data.</text>
</comment>
<name>A0A4V5MNA2_9SPHI</name>
<evidence type="ECO:0000256" key="3">
    <source>
        <dbReference type="ARBA" id="ARBA00022553"/>
    </source>
</evidence>
<dbReference type="InterPro" id="IPR036097">
    <property type="entry name" value="HisK_dim/P_sf"/>
</dbReference>
<keyword evidence="6 10" id="KW-0418">Kinase</keyword>
<feature type="domain" description="Histidine kinase" evidence="9">
    <location>
        <begin position="205"/>
        <end position="411"/>
    </location>
</feature>
<dbReference type="InterPro" id="IPR036890">
    <property type="entry name" value="HATPase_C_sf"/>
</dbReference>
<dbReference type="OrthoDB" id="594725at2"/>
<dbReference type="GO" id="GO:0000155">
    <property type="term" value="F:phosphorelay sensor kinase activity"/>
    <property type="evidence" value="ECO:0007669"/>
    <property type="project" value="InterPro"/>
</dbReference>
<dbReference type="SMART" id="SM00388">
    <property type="entry name" value="HisKA"/>
    <property type="match status" value="1"/>
</dbReference>
<keyword evidence="7 8" id="KW-1133">Transmembrane helix</keyword>
<evidence type="ECO:0000256" key="6">
    <source>
        <dbReference type="ARBA" id="ARBA00022777"/>
    </source>
</evidence>
<dbReference type="SMART" id="SM00387">
    <property type="entry name" value="HATPase_c"/>
    <property type="match status" value="1"/>
</dbReference>
<evidence type="ECO:0000259" key="9">
    <source>
        <dbReference type="PROSITE" id="PS50109"/>
    </source>
</evidence>
<dbReference type="PANTHER" id="PTHR45436">
    <property type="entry name" value="SENSOR HISTIDINE KINASE YKOH"/>
    <property type="match status" value="1"/>
</dbReference>
<dbReference type="InterPro" id="IPR003661">
    <property type="entry name" value="HisK_dim/P_dom"/>
</dbReference>
<gene>
    <name evidence="10" type="ORF">FAZ15_10260</name>
</gene>
<evidence type="ECO:0000256" key="8">
    <source>
        <dbReference type="SAM" id="Phobius"/>
    </source>
</evidence>
<evidence type="ECO:0000256" key="1">
    <source>
        <dbReference type="ARBA" id="ARBA00000085"/>
    </source>
</evidence>
<dbReference type="InterPro" id="IPR003594">
    <property type="entry name" value="HATPase_dom"/>
</dbReference>
<dbReference type="GO" id="GO:0005886">
    <property type="term" value="C:plasma membrane"/>
    <property type="evidence" value="ECO:0007669"/>
    <property type="project" value="TreeGrafter"/>
</dbReference>
<protein>
    <recommendedName>
        <fullName evidence="2">histidine kinase</fullName>
        <ecNumber evidence="2">2.7.13.3</ecNumber>
    </recommendedName>
</protein>
<keyword evidence="3" id="KW-0597">Phosphoprotein</keyword>
<evidence type="ECO:0000256" key="5">
    <source>
        <dbReference type="ARBA" id="ARBA00022692"/>
    </source>
</evidence>
<keyword evidence="4" id="KW-0808">Transferase</keyword>
<evidence type="ECO:0000256" key="4">
    <source>
        <dbReference type="ARBA" id="ARBA00022679"/>
    </source>
</evidence>
<sequence length="411" mass="47361">MVHNQFRELQNKTLLAAVFYLEADEQSHPERESVKNQLQKTISRTNIAIYNNYNIQKAGEMNVDTAITTAFINNTRDQHKGSLVTQDHFYHGIFYQDNEGDFVVITREWKGNFNAQMQSLLYILIAAFIFGIVLIYIFSQFLGRVAYDPILKMMKQIKDRDEKNFQEPLILQNSYAEITELVQTYNVFIERLGQTFAIQKNFIDYISHELRTPITALLGTLEVTSNKPRTDEEYKQVIKQLKQYTLDLETSLDNMMLLSGAKTNFEFKSIRVDEIIWKVIEDAYLYHKAQIQVTMDVQEPNALNLYGNARLLESAISNIIENAIKYSSNQPIEVHMNMVNDRLVVRIIDKGIGIPSTELKNITQNFYRGTNTNNFQGKGIGLSMSGVIFTLHQIKMEVKSDSTGTRIALTF</sequence>
<organism evidence="10 11">
    <name type="scientific">Sphingobacterium olei</name>
    <dbReference type="NCBI Taxonomy" id="2571155"/>
    <lineage>
        <taxon>Bacteria</taxon>
        <taxon>Pseudomonadati</taxon>
        <taxon>Bacteroidota</taxon>
        <taxon>Sphingobacteriia</taxon>
        <taxon>Sphingobacteriales</taxon>
        <taxon>Sphingobacteriaceae</taxon>
        <taxon>Sphingobacterium</taxon>
    </lineage>
</organism>
<accession>A0A4V5MNA2</accession>
<keyword evidence="5 8" id="KW-0812">Transmembrane</keyword>
<comment type="catalytic activity">
    <reaction evidence="1">
        <text>ATP + protein L-histidine = ADP + protein N-phospho-L-histidine.</text>
        <dbReference type="EC" id="2.7.13.3"/>
    </reaction>
</comment>
<evidence type="ECO:0000313" key="11">
    <source>
        <dbReference type="Proteomes" id="UP000306808"/>
    </source>
</evidence>
<dbReference type="Gene3D" id="3.30.565.10">
    <property type="entry name" value="Histidine kinase-like ATPase, C-terminal domain"/>
    <property type="match status" value="1"/>
</dbReference>
<dbReference type="PANTHER" id="PTHR45436:SF5">
    <property type="entry name" value="SENSOR HISTIDINE KINASE TRCS"/>
    <property type="match status" value="1"/>
</dbReference>